<dbReference type="RefSeq" id="XP_005092353.2">
    <property type="nucleotide sequence ID" value="XM_005092296.3"/>
</dbReference>
<protein>
    <submittedName>
        <fullName evidence="3">Uncharacterized protein LOC101855080</fullName>
    </submittedName>
</protein>
<keyword evidence="1" id="KW-0812">Transmembrane</keyword>
<evidence type="ECO:0000256" key="1">
    <source>
        <dbReference type="SAM" id="Phobius"/>
    </source>
</evidence>
<dbReference type="Proteomes" id="UP000694888">
    <property type="component" value="Unplaced"/>
</dbReference>
<proteinExistence type="predicted"/>
<sequence>MLLVTFRTDSYMQRTGFHASYDFILPTTTAEPTTTPASSADEDLAHYVGGGGLEGDMDDLEDPLSAKFVEPSMKREGEKVNVTRIKGDIPFGIQGGGFYQPSGQDGNEGSILDNETYVTILWILLVSLLLLTIVLALVLIVVCRHNK</sequence>
<feature type="transmembrane region" description="Helical" evidence="1">
    <location>
        <begin position="120"/>
        <end position="143"/>
    </location>
</feature>
<keyword evidence="2" id="KW-1185">Reference proteome</keyword>
<keyword evidence="1" id="KW-1133">Transmembrane helix</keyword>
<organism evidence="2 3">
    <name type="scientific">Aplysia californica</name>
    <name type="common">California sea hare</name>
    <dbReference type="NCBI Taxonomy" id="6500"/>
    <lineage>
        <taxon>Eukaryota</taxon>
        <taxon>Metazoa</taxon>
        <taxon>Spiralia</taxon>
        <taxon>Lophotrochozoa</taxon>
        <taxon>Mollusca</taxon>
        <taxon>Gastropoda</taxon>
        <taxon>Heterobranchia</taxon>
        <taxon>Euthyneura</taxon>
        <taxon>Tectipleura</taxon>
        <taxon>Aplysiida</taxon>
        <taxon>Aplysioidea</taxon>
        <taxon>Aplysiidae</taxon>
        <taxon>Aplysia</taxon>
    </lineage>
</organism>
<gene>
    <name evidence="3" type="primary">LOC101855080</name>
</gene>
<evidence type="ECO:0000313" key="3">
    <source>
        <dbReference type="RefSeq" id="XP_005092353.2"/>
    </source>
</evidence>
<keyword evidence="1" id="KW-0472">Membrane</keyword>
<name>A0ABM0JF93_APLCA</name>
<evidence type="ECO:0000313" key="2">
    <source>
        <dbReference type="Proteomes" id="UP000694888"/>
    </source>
</evidence>
<dbReference type="GeneID" id="101855080"/>
<accession>A0ABM0JF93</accession>
<reference evidence="3" key="1">
    <citation type="submission" date="2025-08" db="UniProtKB">
        <authorList>
            <consortium name="RefSeq"/>
        </authorList>
    </citation>
    <scope>IDENTIFICATION</scope>
</reference>